<name>A0A1H5RIK9_9PSEU</name>
<proteinExistence type="predicted"/>
<dbReference type="OrthoDB" id="4555106at2"/>
<reference evidence="2" key="1">
    <citation type="submission" date="2016-10" db="EMBL/GenBank/DDBJ databases">
        <authorList>
            <person name="Varghese N."/>
            <person name="Submissions S."/>
        </authorList>
    </citation>
    <scope>NUCLEOTIDE SEQUENCE [LARGE SCALE GENOMIC DNA]</scope>
    <source>
        <strain evidence="2">DSM 44654</strain>
    </source>
</reference>
<evidence type="ECO:0000313" key="2">
    <source>
        <dbReference type="Proteomes" id="UP000198878"/>
    </source>
</evidence>
<dbReference type="EMBL" id="FNUJ01000013">
    <property type="protein sequence ID" value="SEF37347.1"/>
    <property type="molecule type" value="Genomic_DNA"/>
</dbReference>
<dbReference type="STRING" id="218821.SAMN05421837_113175"/>
<sequence length="104" mass="11644">MGTWLGLALPGGVVILLVMAAIELRPRKSGSRFKARLSATYIEETTAFLYGTKRRELEHRETMSMLVEQDAEGAPPWRDVDLDAGIARIRPRSGPPEPENRQLQ</sequence>
<accession>A0A1H5RIK9</accession>
<dbReference type="Proteomes" id="UP000198878">
    <property type="component" value="Unassembled WGS sequence"/>
</dbReference>
<evidence type="ECO:0000313" key="1">
    <source>
        <dbReference type="EMBL" id="SEF37347.1"/>
    </source>
</evidence>
<dbReference type="InterPro" id="IPR045684">
    <property type="entry name" value="DUF6191"/>
</dbReference>
<dbReference type="RefSeq" id="WP_086676498.1">
    <property type="nucleotide sequence ID" value="NZ_FNUJ01000013.1"/>
</dbReference>
<protein>
    <submittedName>
        <fullName evidence="1">Uncharacterized protein</fullName>
    </submittedName>
</protein>
<keyword evidence="2" id="KW-1185">Reference proteome</keyword>
<dbReference type="Pfam" id="PF19690">
    <property type="entry name" value="DUF6191"/>
    <property type="match status" value="1"/>
</dbReference>
<gene>
    <name evidence="1" type="ORF">SAMN05421837_113175</name>
</gene>
<dbReference type="AlphaFoldDB" id="A0A1H5RIK9"/>
<organism evidence="1 2">
    <name type="scientific">Amycolatopsis pretoriensis</name>
    <dbReference type="NCBI Taxonomy" id="218821"/>
    <lineage>
        <taxon>Bacteria</taxon>
        <taxon>Bacillati</taxon>
        <taxon>Actinomycetota</taxon>
        <taxon>Actinomycetes</taxon>
        <taxon>Pseudonocardiales</taxon>
        <taxon>Pseudonocardiaceae</taxon>
        <taxon>Amycolatopsis</taxon>
    </lineage>
</organism>